<protein>
    <submittedName>
        <fullName evidence="2">NADH dehydrogenase subunit 6</fullName>
    </submittedName>
</protein>
<keyword evidence="2" id="KW-0496">Mitochondrion</keyword>
<keyword evidence="1" id="KW-0812">Transmembrane</keyword>
<name>A0A8A0XZJ5_9SAUR</name>
<geneLocation type="mitochondrion" evidence="2"/>
<feature type="transmembrane region" description="Helical" evidence="1">
    <location>
        <begin position="56"/>
        <end position="76"/>
    </location>
</feature>
<dbReference type="AlphaFoldDB" id="A0A8A0XZJ5"/>
<dbReference type="GeneID" id="67790056"/>
<accession>A0A8A0XZJ5</accession>
<keyword evidence="1" id="KW-0472">Membrane</keyword>
<feature type="transmembrane region" description="Helical" evidence="1">
    <location>
        <begin position="32"/>
        <end position="50"/>
    </location>
</feature>
<dbReference type="CTD" id="4541"/>
<feature type="transmembrane region" description="Helical" evidence="1">
    <location>
        <begin position="88"/>
        <end position="110"/>
    </location>
</feature>
<organism evidence="2">
    <name type="scientific">Pareas formosensis</name>
    <name type="common">Formosa slug snake</name>
    <dbReference type="NCBI Taxonomy" id="1008428"/>
    <lineage>
        <taxon>Eukaryota</taxon>
        <taxon>Metazoa</taxon>
        <taxon>Chordata</taxon>
        <taxon>Craniata</taxon>
        <taxon>Vertebrata</taxon>
        <taxon>Euteleostomi</taxon>
        <taxon>Lepidosauria</taxon>
        <taxon>Squamata</taxon>
        <taxon>Bifurcata</taxon>
        <taxon>Unidentata</taxon>
        <taxon>Episquamata</taxon>
        <taxon>Toxicofera</taxon>
        <taxon>Serpentes</taxon>
        <taxon>Colubroidea</taxon>
        <taxon>Pareatidae</taxon>
        <taxon>Pareas</taxon>
    </lineage>
</organism>
<gene>
    <name evidence="2" type="primary">ND6</name>
</gene>
<evidence type="ECO:0000313" key="2">
    <source>
        <dbReference type="EMBL" id="QSQ87114.1"/>
    </source>
</evidence>
<reference evidence="2" key="1">
    <citation type="submission" date="2021-01" db="EMBL/GenBank/DDBJ databases">
        <authorList>
            <person name="Liu Y.-L."/>
            <person name="Zhang Y.-J."/>
            <person name="Yang X."/>
            <person name="Lin Z.-H."/>
            <person name="Ma L."/>
            <person name="Luo S.-T."/>
        </authorList>
    </citation>
    <scope>NUCLEOTIDE SEQUENCE</scope>
    <source>
        <tissue evidence="2">Muscle</tissue>
    </source>
</reference>
<feature type="transmembrane region" description="Helical" evidence="1">
    <location>
        <begin position="130"/>
        <end position="157"/>
    </location>
</feature>
<keyword evidence="1" id="KW-1133">Transmembrane helix</keyword>
<sequence>MVMVDYMFCFIAVFMVLSVMVLGVVVVPYHGVIALMGVSFFCCVVMVILGRTFTALVVYVVYLGGLVVVFSYCVSVEKDDSVVGVGGFKYFMLVFGVGLVVCLCGGKGLLNPSEWGDYLCLEVNGYGVLYFNGGVGLIVCSWSLIVVLFSVLVVLGWSRLGGLRPF</sequence>
<proteinExistence type="predicted"/>
<feature type="transmembrane region" description="Helical" evidence="1">
    <location>
        <begin position="6"/>
        <end position="27"/>
    </location>
</feature>
<dbReference type="RefSeq" id="YP_010177315.1">
    <property type="nucleotide sequence ID" value="NC_058002.1"/>
</dbReference>
<evidence type="ECO:0000256" key="1">
    <source>
        <dbReference type="SAM" id="Phobius"/>
    </source>
</evidence>
<dbReference type="EMBL" id="MW531674">
    <property type="protein sequence ID" value="QSQ87114.1"/>
    <property type="molecule type" value="Genomic_DNA"/>
</dbReference>